<feature type="domain" description="ABC transmembrane type-1" evidence="8">
    <location>
        <begin position="23"/>
        <end position="214"/>
    </location>
</feature>
<evidence type="ECO:0000256" key="3">
    <source>
        <dbReference type="ARBA" id="ARBA00022475"/>
    </source>
</evidence>
<keyword evidence="10" id="KW-1185">Reference proteome</keyword>
<dbReference type="PANTHER" id="PTHR30450:SF1">
    <property type="entry name" value="D-METHIONINE TRANSPORT SYSTEM PERMEASE PROTEIN METI-RELATED"/>
    <property type="match status" value="1"/>
</dbReference>
<evidence type="ECO:0000256" key="5">
    <source>
        <dbReference type="ARBA" id="ARBA00022989"/>
    </source>
</evidence>
<dbReference type="AlphaFoldDB" id="A0A158GNN3"/>
<evidence type="ECO:0000259" key="8">
    <source>
        <dbReference type="PROSITE" id="PS50928"/>
    </source>
</evidence>
<keyword evidence="4 7" id="KW-0812">Transmembrane</keyword>
<proteinExistence type="inferred from homology"/>
<comment type="subcellular location">
    <subcellularLocation>
        <location evidence="1 7">Cell membrane</location>
        <topology evidence="1 7">Multi-pass membrane protein</topology>
    </subcellularLocation>
</comment>
<dbReference type="Pfam" id="PF00528">
    <property type="entry name" value="BPD_transp_1"/>
    <property type="match status" value="1"/>
</dbReference>
<dbReference type="SUPFAM" id="SSF161098">
    <property type="entry name" value="MetI-like"/>
    <property type="match status" value="1"/>
</dbReference>
<keyword evidence="3" id="KW-1003">Cell membrane</keyword>
<dbReference type="RefSeq" id="WP_200826405.1">
    <property type="nucleotide sequence ID" value="NZ_FCNY02000005.1"/>
</dbReference>
<dbReference type="PANTHER" id="PTHR30450">
    <property type="entry name" value="ABC TRANSPORTER PERMEASE"/>
    <property type="match status" value="1"/>
</dbReference>
<feature type="transmembrane region" description="Helical" evidence="7">
    <location>
        <begin position="92"/>
        <end position="114"/>
    </location>
</feature>
<evidence type="ECO:0000256" key="2">
    <source>
        <dbReference type="ARBA" id="ARBA00022448"/>
    </source>
</evidence>
<evidence type="ECO:0000256" key="4">
    <source>
        <dbReference type="ARBA" id="ARBA00022692"/>
    </source>
</evidence>
<dbReference type="EMBL" id="FCNY02000005">
    <property type="protein sequence ID" value="SAL33467.1"/>
    <property type="molecule type" value="Genomic_DNA"/>
</dbReference>
<protein>
    <submittedName>
        <fullName evidence="9">ACB transport system, membrane protein</fullName>
    </submittedName>
</protein>
<feature type="transmembrane region" description="Helical" evidence="7">
    <location>
        <begin position="156"/>
        <end position="178"/>
    </location>
</feature>
<feature type="transmembrane region" description="Helical" evidence="7">
    <location>
        <begin position="62"/>
        <end position="86"/>
    </location>
</feature>
<dbReference type="PROSITE" id="PS50928">
    <property type="entry name" value="ABC_TM1"/>
    <property type="match status" value="1"/>
</dbReference>
<sequence length="227" mass="24365">MLEAINAVLDNVAHRMPELLVSLSETFLMVGIALGAAILVGIPVGTLLYLTRKGGLVERPRLFALFDILVNVVRSFPFMILIVALIPVTRFLLGTSLGTVAASVPLSIVAIVYYGRLVEQSLLDVDRGVITAAVSMGATLPEIVFKVLLVEARSGIVYGLTIATISFLSFSTLAGAVGGGGIGDFAIRYGYFRFETDTMVFTIVVIVLLVQLIQFSGSRLSRVIDKR</sequence>
<feature type="transmembrane region" description="Helical" evidence="7">
    <location>
        <begin position="198"/>
        <end position="217"/>
    </location>
</feature>
<gene>
    <name evidence="9" type="ORF">AWB70_02221</name>
</gene>
<dbReference type="GO" id="GO:0005886">
    <property type="term" value="C:plasma membrane"/>
    <property type="evidence" value="ECO:0007669"/>
    <property type="project" value="UniProtKB-SubCell"/>
</dbReference>
<evidence type="ECO:0000313" key="10">
    <source>
        <dbReference type="Proteomes" id="UP000054740"/>
    </source>
</evidence>
<dbReference type="InterPro" id="IPR000515">
    <property type="entry name" value="MetI-like"/>
</dbReference>
<feature type="transmembrane region" description="Helical" evidence="7">
    <location>
        <begin position="26"/>
        <end position="50"/>
    </location>
</feature>
<comment type="similarity">
    <text evidence="7">Belongs to the binding-protein-dependent transport system permease family.</text>
</comment>
<dbReference type="Proteomes" id="UP000054740">
    <property type="component" value="Unassembled WGS sequence"/>
</dbReference>
<evidence type="ECO:0000256" key="6">
    <source>
        <dbReference type="ARBA" id="ARBA00023136"/>
    </source>
</evidence>
<keyword evidence="2 7" id="KW-0813">Transport</keyword>
<evidence type="ECO:0000256" key="1">
    <source>
        <dbReference type="ARBA" id="ARBA00004651"/>
    </source>
</evidence>
<dbReference type="CDD" id="cd06261">
    <property type="entry name" value="TM_PBP2"/>
    <property type="match status" value="1"/>
</dbReference>
<dbReference type="InterPro" id="IPR035906">
    <property type="entry name" value="MetI-like_sf"/>
</dbReference>
<dbReference type="Gene3D" id="1.10.3720.10">
    <property type="entry name" value="MetI-like"/>
    <property type="match status" value="1"/>
</dbReference>
<evidence type="ECO:0000256" key="7">
    <source>
        <dbReference type="RuleBase" id="RU363032"/>
    </source>
</evidence>
<accession>A0A158GNN3</accession>
<keyword evidence="6 7" id="KW-0472">Membrane</keyword>
<dbReference type="GO" id="GO:0048473">
    <property type="term" value="P:D-methionine transmembrane transport"/>
    <property type="evidence" value="ECO:0007669"/>
    <property type="project" value="TreeGrafter"/>
</dbReference>
<name>A0A158GNN3_CABCO</name>
<dbReference type="InterPro" id="IPR051322">
    <property type="entry name" value="AA_ABC_Transporter_Permease"/>
</dbReference>
<keyword evidence="5 7" id="KW-1133">Transmembrane helix</keyword>
<evidence type="ECO:0000313" key="9">
    <source>
        <dbReference type="EMBL" id="SAL33467.1"/>
    </source>
</evidence>
<reference evidence="10" key="1">
    <citation type="submission" date="2016-01" db="EMBL/GenBank/DDBJ databases">
        <authorList>
            <person name="Peeters C."/>
        </authorList>
    </citation>
    <scope>NUCLEOTIDE SEQUENCE [LARGE SCALE GENOMIC DNA]</scope>
</reference>
<organism evidence="9 10">
    <name type="scientific">Caballeronia cordobensis</name>
    <name type="common">Burkholderia cordobensis</name>
    <dbReference type="NCBI Taxonomy" id="1353886"/>
    <lineage>
        <taxon>Bacteria</taxon>
        <taxon>Pseudomonadati</taxon>
        <taxon>Pseudomonadota</taxon>
        <taxon>Betaproteobacteria</taxon>
        <taxon>Burkholderiales</taxon>
        <taxon>Burkholderiaceae</taxon>
        <taxon>Caballeronia</taxon>
    </lineage>
</organism>